<comment type="caution">
    <text evidence="1">The sequence shown here is derived from an EMBL/GenBank/DDBJ whole genome shotgun (WGS) entry which is preliminary data.</text>
</comment>
<organism evidence="1 2">
    <name type="scientific">Taxus chinensis</name>
    <name type="common">Chinese yew</name>
    <name type="synonym">Taxus wallichiana var. chinensis</name>
    <dbReference type="NCBI Taxonomy" id="29808"/>
    <lineage>
        <taxon>Eukaryota</taxon>
        <taxon>Viridiplantae</taxon>
        <taxon>Streptophyta</taxon>
        <taxon>Embryophyta</taxon>
        <taxon>Tracheophyta</taxon>
        <taxon>Spermatophyta</taxon>
        <taxon>Pinopsida</taxon>
        <taxon>Pinidae</taxon>
        <taxon>Conifers II</taxon>
        <taxon>Cupressales</taxon>
        <taxon>Taxaceae</taxon>
        <taxon>Taxus</taxon>
    </lineage>
</organism>
<feature type="non-terminal residue" evidence="1">
    <location>
        <position position="62"/>
    </location>
</feature>
<gene>
    <name evidence="1" type="ORF">KI387_020816</name>
</gene>
<proteinExistence type="predicted"/>
<accession>A0AA38G9G8</accession>
<protein>
    <submittedName>
        <fullName evidence="1">Uncharacterized protein</fullName>
    </submittedName>
</protein>
<feature type="non-terminal residue" evidence="1">
    <location>
        <position position="1"/>
    </location>
</feature>
<evidence type="ECO:0000313" key="2">
    <source>
        <dbReference type="Proteomes" id="UP000824469"/>
    </source>
</evidence>
<dbReference type="AlphaFoldDB" id="A0AA38G9G8"/>
<reference evidence="1 2" key="1">
    <citation type="journal article" date="2021" name="Nat. Plants">
        <title>The Taxus genome provides insights into paclitaxel biosynthesis.</title>
        <authorList>
            <person name="Xiong X."/>
            <person name="Gou J."/>
            <person name="Liao Q."/>
            <person name="Li Y."/>
            <person name="Zhou Q."/>
            <person name="Bi G."/>
            <person name="Li C."/>
            <person name="Du R."/>
            <person name="Wang X."/>
            <person name="Sun T."/>
            <person name="Guo L."/>
            <person name="Liang H."/>
            <person name="Lu P."/>
            <person name="Wu Y."/>
            <person name="Zhang Z."/>
            <person name="Ro D.K."/>
            <person name="Shang Y."/>
            <person name="Huang S."/>
            <person name="Yan J."/>
        </authorList>
    </citation>
    <scope>NUCLEOTIDE SEQUENCE [LARGE SCALE GENOMIC DNA]</scope>
    <source>
        <strain evidence="1">Ta-2019</strain>
    </source>
</reference>
<name>A0AA38G9G8_TAXCH</name>
<keyword evidence="2" id="KW-1185">Reference proteome</keyword>
<dbReference type="EMBL" id="JAHRHJ020000004">
    <property type="protein sequence ID" value="KAH9319047.1"/>
    <property type="molecule type" value="Genomic_DNA"/>
</dbReference>
<dbReference type="Proteomes" id="UP000824469">
    <property type="component" value="Unassembled WGS sequence"/>
</dbReference>
<evidence type="ECO:0000313" key="1">
    <source>
        <dbReference type="EMBL" id="KAH9319047.1"/>
    </source>
</evidence>
<sequence>AGRSVLRLHAKATRVQAFLAPRGPEFDSTGFKNRTPVVGIFVLAIHTCNQTLHAYNDPSPVQ</sequence>